<evidence type="ECO:0000256" key="1">
    <source>
        <dbReference type="SAM" id="MobiDB-lite"/>
    </source>
</evidence>
<protein>
    <recommendedName>
        <fullName evidence="4">DUF1376 domain-containing protein</fullName>
    </recommendedName>
</protein>
<gene>
    <name evidence="2" type="ORF">SAMN05443245_5214</name>
</gene>
<dbReference type="Proteomes" id="UP000183487">
    <property type="component" value="Unassembled WGS sequence"/>
</dbReference>
<evidence type="ECO:0000313" key="3">
    <source>
        <dbReference type="Proteomes" id="UP000183487"/>
    </source>
</evidence>
<dbReference type="OrthoDB" id="5526813at2"/>
<keyword evidence="3" id="KW-1185">Reference proteome</keyword>
<evidence type="ECO:0008006" key="4">
    <source>
        <dbReference type="Google" id="ProtNLM"/>
    </source>
</evidence>
<dbReference type="AlphaFoldDB" id="A0A1H1II87"/>
<proteinExistence type="predicted"/>
<evidence type="ECO:0000313" key="2">
    <source>
        <dbReference type="EMBL" id="SDR37354.1"/>
    </source>
</evidence>
<name>A0A1H1II87_9BURK</name>
<accession>A0A1H1II87</accession>
<feature type="compositionally biased region" description="Polar residues" evidence="1">
    <location>
        <begin position="107"/>
        <end position="117"/>
    </location>
</feature>
<organism evidence="2 3">
    <name type="scientific">Paraburkholderia fungorum</name>
    <dbReference type="NCBI Taxonomy" id="134537"/>
    <lineage>
        <taxon>Bacteria</taxon>
        <taxon>Pseudomonadati</taxon>
        <taxon>Pseudomonadota</taxon>
        <taxon>Betaproteobacteria</taxon>
        <taxon>Burkholderiales</taxon>
        <taxon>Burkholderiaceae</taxon>
        <taxon>Paraburkholderia</taxon>
    </lineage>
</organism>
<dbReference type="RefSeq" id="WP_074769955.1">
    <property type="nucleotide sequence ID" value="NZ_FNKP01000002.1"/>
</dbReference>
<reference evidence="3" key="1">
    <citation type="submission" date="2016-10" db="EMBL/GenBank/DDBJ databases">
        <authorList>
            <person name="Varghese N."/>
        </authorList>
    </citation>
    <scope>NUCLEOTIDE SEQUENCE [LARGE SCALE GENOMIC DNA]</scope>
    <source>
        <strain evidence="3">GAS106B</strain>
    </source>
</reference>
<dbReference type="EMBL" id="FNKP01000002">
    <property type="protein sequence ID" value="SDR37354.1"/>
    <property type="molecule type" value="Genomic_DNA"/>
</dbReference>
<feature type="compositionally biased region" description="Basic and acidic residues" evidence="1">
    <location>
        <begin position="127"/>
        <end position="155"/>
    </location>
</feature>
<sequence>MDWFRWWHGTVTDPKFQWVSRRCGQDVATVIAVWACLLECASNATQCNADATRGNVASFDCNDYDVLLGLDDGVVKKVCEAMVEKKLVVDGRIAGWDGRQPKREDSGNPNTGALSSTERSRLHREKLKREATTGDEMQRDATQGNDREDKSREETNQSSTDVDEAIDDVGSPSGDRIANCPHQKLIELYAKHLPELPYPAIWEGKKAQAMRARWRWVLTAEKRDGSRHATDEASAVAWFERFFSYVAKSDFLTGRNDKFMNCDLGWLMKADNFNKVMQGNYENKAPK</sequence>
<feature type="region of interest" description="Disordered" evidence="1">
    <location>
        <begin position="96"/>
        <end position="177"/>
    </location>
</feature>